<gene>
    <name evidence="1" type="ORF">PPL_04551</name>
</gene>
<sequence>MSIEMTITNDTKFSEFLTYTKNNFNKKGLCGVYDWYHSKYIKTGRFAPIIHSLAQQQQQQHH</sequence>
<comment type="caution">
    <text evidence="1">The sequence shown here is derived from an EMBL/GenBank/DDBJ whole genome shotgun (WGS) entry which is preliminary data.</text>
</comment>
<accession>D3B7W3</accession>
<name>D3B7W3_HETP5</name>
<organism evidence="1 2">
    <name type="scientific">Heterostelium pallidum (strain ATCC 26659 / Pp 5 / PN500)</name>
    <name type="common">Cellular slime mold</name>
    <name type="synonym">Polysphondylium pallidum</name>
    <dbReference type="NCBI Taxonomy" id="670386"/>
    <lineage>
        <taxon>Eukaryota</taxon>
        <taxon>Amoebozoa</taxon>
        <taxon>Evosea</taxon>
        <taxon>Eumycetozoa</taxon>
        <taxon>Dictyostelia</taxon>
        <taxon>Acytosteliales</taxon>
        <taxon>Acytosteliaceae</taxon>
        <taxon>Heterostelium</taxon>
    </lineage>
</organism>
<dbReference type="GeneID" id="31360038"/>
<keyword evidence="2" id="KW-1185">Reference proteome</keyword>
<dbReference type="Proteomes" id="UP000001396">
    <property type="component" value="Unassembled WGS sequence"/>
</dbReference>
<evidence type="ECO:0000313" key="2">
    <source>
        <dbReference type="Proteomes" id="UP000001396"/>
    </source>
</evidence>
<dbReference type="RefSeq" id="XP_020434973.1">
    <property type="nucleotide sequence ID" value="XM_020575453.1"/>
</dbReference>
<evidence type="ECO:0000313" key="1">
    <source>
        <dbReference type="EMBL" id="EFA82856.1"/>
    </source>
</evidence>
<dbReference type="InParanoid" id="D3B7W3"/>
<dbReference type="AlphaFoldDB" id="D3B7W3"/>
<dbReference type="EMBL" id="ADBJ01000018">
    <property type="protein sequence ID" value="EFA82856.1"/>
    <property type="molecule type" value="Genomic_DNA"/>
</dbReference>
<protein>
    <submittedName>
        <fullName evidence="1">Uncharacterized protein</fullName>
    </submittedName>
</protein>
<proteinExistence type="predicted"/>
<reference evidence="1 2" key="1">
    <citation type="journal article" date="2011" name="Genome Res.">
        <title>Phylogeny-wide analysis of social amoeba genomes highlights ancient origins for complex intercellular communication.</title>
        <authorList>
            <person name="Heidel A.J."/>
            <person name="Lawal H.M."/>
            <person name="Felder M."/>
            <person name="Schilde C."/>
            <person name="Helps N.R."/>
            <person name="Tunggal B."/>
            <person name="Rivero F."/>
            <person name="John U."/>
            <person name="Schleicher M."/>
            <person name="Eichinger L."/>
            <person name="Platzer M."/>
            <person name="Noegel A.A."/>
            <person name="Schaap P."/>
            <person name="Gloeckner G."/>
        </authorList>
    </citation>
    <scope>NUCLEOTIDE SEQUENCE [LARGE SCALE GENOMIC DNA]</scope>
    <source>
        <strain evidence="2">ATCC 26659 / Pp 5 / PN500</strain>
    </source>
</reference>